<organism evidence="5">
    <name type="scientific">Fonticula alba</name>
    <name type="common">Slime mold</name>
    <dbReference type="NCBI Taxonomy" id="691883"/>
    <lineage>
        <taxon>Eukaryota</taxon>
        <taxon>Rotosphaerida</taxon>
        <taxon>Fonticulaceae</taxon>
        <taxon>Fonticula</taxon>
    </lineage>
</organism>
<feature type="region of interest" description="Disordered" evidence="1">
    <location>
        <begin position="274"/>
        <end position="301"/>
    </location>
</feature>
<gene>
    <name evidence="5" type="ORF">H696_00946</name>
</gene>
<keyword evidence="6" id="KW-1185">Reference proteome</keyword>
<feature type="transmembrane region" description="Helical" evidence="2">
    <location>
        <begin position="193"/>
        <end position="215"/>
    </location>
</feature>
<dbReference type="SUPFAM" id="SSF81296">
    <property type="entry name" value="E set domains"/>
    <property type="match status" value="1"/>
</dbReference>
<dbReference type="Proteomes" id="UP000030693">
    <property type="component" value="Unassembled WGS sequence"/>
</dbReference>
<keyword evidence="3" id="KW-0732">Signal</keyword>
<accession>A0A058ZGB0</accession>
<dbReference type="AlphaFoldDB" id="A0A058ZGB0"/>
<dbReference type="Gene3D" id="2.60.40.10">
    <property type="entry name" value="Immunoglobulins"/>
    <property type="match status" value="1"/>
</dbReference>
<keyword evidence="2" id="KW-1133">Transmembrane helix</keyword>
<evidence type="ECO:0000256" key="1">
    <source>
        <dbReference type="SAM" id="MobiDB-lite"/>
    </source>
</evidence>
<dbReference type="InterPro" id="IPR002909">
    <property type="entry name" value="IPT_dom"/>
</dbReference>
<protein>
    <recommendedName>
        <fullName evidence="4">IPT/TIG domain-containing protein</fullName>
    </recommendedName>
</protein>
<proteinExistence type="predicted"/>
<evidence type="ECO:0000256" key="2">
    <source>
        <dbReference type="SAM" id="Phobius"/>
    </source>
</evidence>
<feature type="chain" id="PRO_5001566430" description="IPT/TIG domain-containing protein" evidence="3">
    <location>
        <begin position="25"/>
        <end position="403"/>
    </location>
</feature>
<keyword evidence="2" id="KW-0472">Membrane</keyword>
<evidence type="ECO:0000313" key="5">
    <source>
        <dbReference type="EMBL" id="KCV73409.1"/>
    </source>
</evidence>
<dbReference type="InterPro" id="IPR014756">
    <property type="entry name" value="Ig_E-set"/>
</dbReference>
<dbReference type="RefSeq" id="XP_009493110.1">
    <property type="nucleotide sequence ID" value="XM_009494835.1"/>
</dbReference>
<evidence type="ECO:0000256" key="3">
    <source>
        <dbReference type="SAM" id="SignalP"/>
    </source>
</evidence>
<feature type="domain" description="IPT/TIG" evidence="4">
    <location>
        <begin position="36"/>
        <end position="128"/>
    </location>
</feature>
<keyword evidence="2" id="KW-0812">Transmembrane</keyword>
<feature type="signal peptide" evidence="3">
    <location>
        <begin position="1"/>
        <end position="24"/>
    </location>
</feature>
<evidence type="ECO:0000259" key="4">
    <source>
        <dbReference type="Pfam" id="PF01833"/>
    </source>
</evidence>
<dbReference type="EMBL" id="KB932201">
    <property type="protein sequence ID" value="KCV73409.1"/>
    <property type="molecule type" value="Genomic_DNA"/>
</dbReference>
<name>A0A058ZGB0_FONAL</name>
<dbReference type="GeneID" id="20525671"/>
<feature type="region of interest" description="Disordered" evidence="1">
    <location>
        <begin position="319"/>
        <end position="360"/>
    </location>
</feature>
<reference evidence="5" key="1">
    <citation type="submission" date="2013-04" db="EMBL/GenBank/DDBJ databases">
        <title>The Genome Sequence of Fonticula alba ATCC 38817.</title>
        <authorList>
            <consortium name="The Broad Institute Genomics Platform"/>
            <person name="Russ C."/>
            <person name="Cuomo C."/>
            <person name="Burger G."/>
            <person name="Gray M.W."/>
            <person name="Holland P.W.H."/>
            <person name="King N."/>
            <person name="Lang F.B.F."/>
            <person name="Roger A.J."/>
            <person name="Ruiz-Trillo I."/>
            <person name="Brown M."/>
            <person name="Walker B."/>
            <person name="Young S."/>
            <person name="Zeng Q."/>
            <person name="Gargeya S."/>
            <person name="Fitzgerald M."/>
            <person name="Haas B."/>
            <person name="Abouelleil A."/>
            <person name="Allen A.W."/>
            <person name="Alvarado L."/>
            <person name="Arachchi H.M."/>
            <person name="Berlin A.M."/>
            <person name="Chapman S.B."/>
            <person name="Gainer-Dewar J."/>
            <person name="Goldberg J."/>
            <person name="Griggs A."/>
            <person name="Gujja S."/>
            <person name="Hansen M."/>
            <person name="Howarth C."/>
            <person name="Imamovic A."/>
            <person name="Ireland A."/>
            <person name="Larimer J."/>
            <person name="McCowan C."/>
            <person name="Murphy C."/>
            <person name="Pearson M."/>
            <person name="Poon T.W."/>
            <person name="Priest M."/>
            <person name="Roberts A."/>
            <person name="Saif S."/>
            <person name="Shea T."/>
            <person name="Sisk P."/>
            <person name="Sykes S."/>
            <person name="Wortman J."/>
            <person name="Nusbaum C."/>
            <person name="Birren B."/>
        </authorList>
    </citation>
    <scope>NUCLEOTIDE SEQUENCE [LARGE SCALE GENOMIC DNA]</scope>
    <source>
        <strain evidence="5">ATCC 38817</strain>
    </source>
</reference>
<sequence>MATLPRRLLHLALVLALTLMAAAAREDPPPAVSTPPHIDHIQPSSSPKMVQTLMWIRGNNLGLSPDDVLDVTFGGVSCRDTLVYTDSLQIACVVDYRKVYKQRPAKDQAAVAGDVALPIVVTTATGGSSVVNPLFTFQDDCLVYSSLTKCNDAHRVVGASCKWCHQASRCLPLDQSCPFPCSPNGLRITCYELGSITILSVIIFSICVATLAFAIKESQYLAEKKRRRALARKKGAHTHGGAPAHGTAASAAGWTINGIWRRGPTQASAATIAPDSPLAHGQDGGRPSAGGDPRAGGVSPDIENEDAIFAGIGAPSLTSSHYHHRSAPRDVSSSAHGGGPGTVATPVATGNRHTSTIGPFPASVNGIRSFTNLPGIPAATGSALDDGDDSDDGEITSFNFLGS</sequence>
<dbReference type="InterPro" id="IPR013783">
    <property type="entry name" value="Ig-like_fold"/>
</dbReference>
<dbReference type="Pfam" id="PF01833">
    <property type="entry name" value="TIG"/>
    <property type="match status" value="1"/>
</dbReference>
<evidence type="ECO:0000313" key="6">
    <source>
        <dbReference type="Proteomes" id="UP000030693"/>
    </source>
</evidence>